<dbReference type="InterPro" id="IPR017593">
    <property type="entry name" value="Allantoinase"/>
</dbReference>
<dbReference type="InterPro" id="IPR050138">
    <property type="entry name" value="DHOase/Allantoinase_Hydrolase"/>
</dbReference>
<dbReference type="PROSITE" id="PS01137">
    <property type="entry name" value="TATD_1"/>
    <property type="match status" value="1"/>
</dbReference>
<sequence>MQEEGLLDCIIKGGSVVLRDRVQLADIAIKGGLITQIASDIQASSKHTIDAKGLYAMAGVVDTHVHLNGPGREEGEGFQSDSSALAAGGCTTFLDMTYPGMPATVNAEAMSRKLEAARASGTLMDYGLWAGLTPDNLDELAALADQGAIGFKAYMSSPEVAGVESFRAVDDVALYEGMRLIAELKKVLAVHAESEEIIAALTEKSLRRGATELRDYAAARPMAAELDAVRRALLFAERTDCPLHLAHLSNPQAVDMAWEARRNGLDVTVATCPHYLLFTDEEAARLGAKAKCAPPIRGAREREGLWARLAEGKIDLVASAHSPCPPSLKEGDGFTAREGIAGGQSLLELIFDEGFLRRGLPLPLLSRVLSEAPARRFGLFPRKGRLAPGADADIVLVHPDAPYVLRPEHLLYRHRQSAYEGRLIRCRVALTMSRGRTVYSAEGGADASGGGGQWLPALSGTKSRRLAR</sequence>
<evidence type="ECO:0000313" key="8">
    <source>
        <dbReference type="EMBL" id="MFC4302289.1"/>
    </source>
</evidence>
<feature type="domain" description="Amidohydrolase-related" evidence="7">
    <location>
        <begin position="56"/>
        <end position="438"/>
    </location>
</feature>
<proteinExistence type="predicted"/>
<dbReference type="PANTHER" id="PTHR43668:SF4">
    <property type="entry name" value="ALLANTOINASE"/>
    <property type="match status" value="1"/>
</dbReference>
<evidence type="ECO:0000256" key="2">
    <source>
        <dbReference type="ARBA" id="ARBA00011881"/>
    </source>
</evidence>
<keyword evidence="5" id="KW-0862">Zinc</keyword>
<keyword evidence="3" id="KW-0479">Metal-binding</keyword>
<evidence type="ECO:0000313" key="9">
    <source>
        <dbReference type="Proteomes" id="UP001595755"/>
    </source>
</evidence>
<comment type="cofactor">
    <cofactor evidence="1">
        <name>Zn(2+)</name>
        <dbReference type="ChEBI" id="CHEBI:29105"/>
    </cofactor>
</comment>
<dbReference type="SUPFAM" id="SSF51556">
    <property type="entry name" value="Metallo-dependent hydrolases"/>
    <property type="match status" value="1"/>
</dbReference>
<protein>
    <submittedName>
        <fullName evidence="8">Allantoinase AllB</fullName>
        <ecNumber evidence="8">3.5.2.5</ecNumber>
    </submittedName>
</protein>
<gene>
    <name evidence="8" type="primary">allB</name>
    <name evidence="8" type="ORF">ACFO1S_02395</name>
</gene>
<comment type="caution">
    <text evidence="8">The sequence shown here is derived from an EMBL/GenBank/DDBJ whole genome shotgun (WGS) entry which is preliminary data.</text>
</comment>
<dbReference type="Gene3D" id="2.30.40.10">
    <property type="entry name" value="Urease, subunit C, domain 1"/>
    <property type="match status" value="1"/>
</dbReference>
<dbReference type="EC" id="3.5.2.5" evidence="8"/>
<dbReference type="SUPFAM" id="SSF51338">
    <property type="entry name" value="Composite domain of metallo-dependent hydrolases"/>
    <property type="match status" value="1"/>
</dbReference>
<keyword evidence="9" id="KW-1185">Reference proteome</keyword>
<organism evidence="8 9">
    <name type="scientific">Cohnella boryungensis</name>
    <dbReference type="NCBI Taxonomy" id="768479"/>
    <lineage>
        <taxon>Bacteria</taxon>
        <taxon>Bacillati</taxon>
        <taxon>Bacillota</taxon>
        <taxon>Bacilli</taxon>
        <taxon>Bacillales</taxon>
        <taxon>Paenibacillaceae</taxon>
        <taxon>Cohnella</taxon>
    </lineage>
</organism>
<dbReference type="Pfam" id="PF01979">
    <property type="entry name" value="Amidohydro_1"/>
    <property type="match status" value="1"/>
</dbReference>
<dbReference type="PANTHER" id="PTHR43668">
    <property type="entry name" value="ALLANTOINASE"/>
    <property type="match status" value="1"/>
</dbReference>
<reference evidence="9" key="1">
    <citation type="journal article" date="2019" name="Int. J. Syst. Evol. Microbiol.">
        <title>The Global Catalogue of Microorganisms (GCM) 10K type strain sequencing project: providing services to taxonomists for standard genome sequencing and annotation.</title>
        <authorList>
            <consortium name="The Broad Institute Genomics Platform"/>
            <consortium name="The Broad Institute Genome Sequencing Center for Infectious Disease"/>
            <person name="Wu L."/>
            <person name="Ma J."/>
        </authorList>
    </citation>
    <scope>NUCLEOTIDE SEQUENCE [LARGE SCALE GENOMIC DNA]</scope>
    <source>
        <strain evidence="9">CGMCC 4.1641</strain>
    </source>
</reference>
<dbReference type="Gene3D" id="3.20.20.140">
    <property type="entry name" value="Metal-dependent hydrolases"/>
    <property type="match status" value="1"/>
</dbReference>
<dbReference type="InterPro" id="IPR006680">
    <property type="entry name" value="Amidohydro-rel"/>
</dbReference>
<accession>A0ABV8S738</accession>
<evidence type="ECO:0000256" key="4">
    <source>
        <dbReference type="ARBA" id="ARBA00022801"/>
    </source>
</evidence>
<dbReference type="InterPro" id="IPR032466">
    <property type="entry name" value="Metal_Hydrolase"/>
</dbReference>
<dbReference type="Proteomes" id="UP001595755">
    <property type="component" value="Unassembled WGS sequence"/>
</dbReference>
<keyword evidence="4 8" id="KW-0378">Hydrolase</keyword>
<dbReference type="GO" id="GO:0004038">
    <property type="term" value="F:allantoinase activity"/>
    <property type="evidence" value="ECO:0007669"/>
    <property type="project" value="UniProtKB-EC"/>
</dbReference>
<name>A0ABV8S738_9BACL</name>
<feature type="region of interest" description="Disordered" evidence="6">
    <location>
        <begin position="441"/>
        <end position="468"/>
    </location>
</feature>
<evidence type="ECO:0000256" key="6">
    <source>
        <dbReference type="SAM" id="MobiDB-lite"/>
    </source>
</evidence>
<dbReference type="InterPro" id="IPR018228">
    <property type="entry name" value="DNase_TatD-rel_CS"/>
</dbReference>
<evidence type="ECO:0000256" key="1">
    <source>
        <dbReference type="ARBA" id="ARBA00001947"/>
    </source>
</evidence>
<comment type="subunit">
    <text evidence="2">Homotetramer.</text>
</comment>
<dbReference type="InterPro" id="IPR011059">
    <property type="entry name" value="Metal-dep_hydrolase_composite"/>
</dbReference>
<evidence type="ECO:0000256" key="5">
    <source>
        <dbReference type="ARBA" id="ARBA00022833"/>
    </source>
</evidence>
<dbReference type="EMBL" id="JBHSED010000003">
    <property type="protein sequence ID" value="MFC4302289.1"/>
    <property type="molecule type" value="Genomic_DNA"/>
</dbReference>
<evidence type="ECO:0000259" key="7">
    <source>
        <dbReference type="Pfam" id="PF01979"/>
    </source>
</evidence>
<evidence type="ECO:0000256" key="3">
    <source>
        <dbReference type="ARBA" id="ARBA00022723"/>
    </source>
</evidence>
<dbReference type="NCBIfam" id="TIGR03178">
    <property type="entry name" value="allantoinase"/>
    <property type="match status" value="1"/>
</dbReference>
<dbReference type="RefSeq" id="WP_204600835.1">
    <property type="nucleotide sequence ID" value="NZ_JBHSED010000003.1"/>
</dbReference>